<dbReference type="GO" id="GO:0004842">
    <property type="term" value="F:ubiquitin-protein transferase activity"/>
    <property type="evidence" value="ECO:0007669"/>
    <property type="project" value="InterPro"/>
</dbReference>
<reference evidence="1" key="2">
    <citation type="submission" date="2020-11" db="EMBL/GenBank/DDBJ databases">
        <authorList>
            <person name="McCartney M.A."/>
            <person name="Auch B."/>
            <person name="Kono T."/>
            <person name="Mallez S."/>
            <person name="Becker A."/>
            <person name="Gohl D.M."/>
            <person name="Silverstein K.A.T."/>
            <person name="Koren S."/>
            <person name="Bechman K.B."/>
            <person name="Herman A."/>
            <person name="Abrahante J.E."/>
            <person name="Garbe J."/>
        </authorList>
    </citation>
    <scope>NUCLEOTIDE SEQUENCE</scope>
    <source>
        <strain evidence="1">Duluth1</strain>
        <tissue evidence="1">Whole animal</tissue>
    </source>
</reference>
<dbReference type="EMBL" id="JAIWYP010000006">
    <property type="protein sequence ID" value="KAH3815373.1"/>
    <property type="molecule type" value="Genomic_DNA"/>
</dbReference>
<organism evidence="1 2">
    <name type="scientific">Dreissena polymorpha</name>
    <name type="common">Zebra mussel</name>
    <name type="synonym">Mytilus polymorpha</name>
    <dbReference type="NCBI Taxonomy" id="45954"/>
    <lineage>
        <taxon>Eukaryota</taxon>
        <taxon>Metazoa</taxon>
        <taxon>Spiralia</taxon>
        <taxon>Lophotrochozoa</taxon>
        <taxon>Mollusca</taxon>
        <taxon>Bivalvia</taxon>
        <taxon>Autobranchia</taxon>
        <taxon>Heteroconchia</taxon>
        <taxon>Euheterodonta</taxon>
        <taxon>Imparidentia</taxon>
        <taxon>Neoheterodontei</taxon>
        <taxon>Myida</taxon>
        <taxon>Dreissenoidea</taxon>
        <taxon>Dreissenidae</taxon>
        <taxon>Dreissena</taxon>
    </lineage>
</organism>
<gene>
    <name evidence="1" type="ORF">DPMN_143895</name>
</gene>
<proteinExistence type="predicted"/>
<dbReference type="GO" id="GO:0016887">
    <property type="term" value="F:ATP hydrolysis activity"/>
    <property type="evidence" value="ECO:0007669"/>
    <property type="project" value="InterPro"/>
</dbReference>
<keyword evidence="2" id="KW-1185">Reference proteome</keyword>
<name>A0A9D4JNN5_DREPO</name>
<accession>A0A9D4JNN5</accession>
<reference evidence="1" key="1">
    <citation type="journal article" date="2019" name="bioRxiv">
        <title>The Genome of the Zebra Mussel, Dreissena polymorpha: A Resource for Invasive Species Research.</title>
        <authorList>
            <person name="McCartney M.A."/>
            <person name="Auch B."/>
            <person name="Kono T."/>
            <person name="Mallez S."/>
            <person name="Zhang Y."/>
            <person name="Obille A."/>
            <person name="Becker A."/>
            <person name="Abrahante J.E."/>
            <person name="Garbe J."/>
            <person name="Badalamenti J.P."/>
            <person name="Herman A."/>
            <person name="Mangelson H."/>
            <person name="Liachko I."/>
            <person name="Sullivan S."/>
            <person name="Sone E.D."/>
            <person name="Koren S."/>
            <person name="Silverstein K.A.T."/>
            <person name="Beckman K.B."/>
            <person name="Gohl D.M."/>
        </authorList>
    </citation>
    <scope>NUCLEOTIDE SEQUENCE</scope>
    <source>
        <strain evidence="1">Duluth1</strain>
        <tissue evidence="1">Whole animal</tissue>
    </source>
</reference>
<dbReference type="PANTHER" id="PTHR22605">
    <property type="entry name" value="RZ-TYPE DOMAIN-CONTAINING PROTEIN"/>
    <property type="match status" value="1"/>
</dbReference>
<dbReference type="PANTHER" id="PTHR22605:SF16">
    <property type="entry name" value="E3 UBIQUITIN-PROTEIN LIGASE RNF213"/>
    <property type="match status" value="1"/>
</dbReference>
<feature type="non-terminal residue" evidence="1">
    <location>
        <position position="502"/>
    </location>
</feature>
<dbReference type="AlphaFoldDB" id="A0A9D4JNN5"/>
<comment type="caution">
    <text evidence="1">The sequence shown here is derived from an EMBL/GenBank/DDBJ whole genome shotgun (WGS) entry which is preliminary data.</text>
</comment>
<protein>
    <submittedName>
        <fullName evidence="1">Uncharacterized protein</fullName>
    </submittedName>
</protein>
<evidence type="ECO:0000313" key="1">
    <source>
        <dbReference type="EMBL" id="KAH3815373.1"/>
    </source>
</evidence>
<dbReference type="InterPro" id="IPR031248">
    <property type="entry name" value="RNF213"/>
</dbReference>
<evidence type="ECO:0000313" key="2">
    <source>
        <dbReference type="Proteomes" id="UP000828390"/>
    </source>
</evidence>
<dbReference type="Proteomes" id="UP000828390">
    <property type="component" value="Unassembled WGS sequence"/>
</dbReference>
<sequence>IPPSKEVLSKLFGHVTCTGISGTTYIKNLSLFDTGLDPNPVFRSFLLQLIFKFSDIKCVTEYIKQFIQNSQSSNEENNLMGIYFLIVQCYEDFRRGHLGKDDDSDYNEVCKRITDAQEQFQKTEHPLEIEDVTKLLFCIGDVRVCLGIVGEYMANLFSKNVDVNLGKSSIIIQKARNLCEKNDWPRVFLAKQLCRGYGIEVYRGICNSSSGDLKWLAYNSAGDLVQAVIRSELDTNHVATFLLNHMYKNIKDLYQLIGLGADDVFLLMHHLLHHVALKIGPVGIRSSYANVETKQYRGLWESEFSQQVLKDVLSNLTVLTHLNQRLATDNRPGDPLMSRIYETEGSEVLNPDNLLEDSRMWMYRTPTTIEHMLQKLESVCSNVKRYPVLQLLMKKDKILQALRYVPNILNLVRTLLNRYLKKIDKVEALNVNIKTIKTVCRTGNGIADFPKEFCSKSITDETPLAVLLPSTVGPGLCSYAMLDFLFREQNAFLDDYIRMAGM</sequence>